<sequence length="55" mass="6001">MQEGGDRAWRTELAEQIDIADTSPSSSDAVATSTVRSPALSRRSANKRVSRDRLP</sequence>
<dbReference type="EMBL" id="CP000967">
    <property type="protein sequence ID" value="ACD58532.1"/>
    <property type="molecule type" value="Genomic_DNA"/>
</dbReference>
<dbReference type="HOGENOM" id="CLU_3031408_0_0_6"/>
<feature type="compositionally biased region" description="Polar residues" evidence="1">
    <location>
        <begin position="22"/>
        <end position="36"/>
    </location>
</feature>
<reference evidence="2 3" key="1">
    <citation type="journal article" date="2008" name="BMC Genomics">
        <title>Genome sequence and rapid evolution of the rice pathogen Xanthomonas oryzae pv. oryzae PXO99A.</title>
        <authorList>
            <person name="Salzberg S.L."/>
            <person name="Sommer D.D."/>
            <person name="Schatz M.C."/>
            <person name="Phillippy A.M."/>
            <person name="Rabinowicz P.D."/>
            <person name="Tsuge S."/>
            <person name="Furutani A."/>
            <person name="Ochiai H."/>
            <person name="Delcher A.L."/>
            <person name="Kelley D."/>
            <person name="Madupu R."/>
            <person name="Puiu D."/>
            <person name="Radune D."/>
            <person name="Shumway M."/>
            <person name="Trapnell C."/>
            <person name="Aparna G."/>
            <person name="Jha G."/>
            <person name="Pandey A."/>
            <person name="Patil P.B."/>
            <person name="Ishihara H."/>
            <person name="Meyer D.F."/>
            <person name="Szurek B."/>
            <person name="Verdier V."/>
            <person name="Koebnik R."/>
            <person name="Dow J.M."/>
            <person name="Ryan R.P."/>
            <person name="Hirata H."/>
            <person name="Tsuyumu S."/>
            <person name="Won Lee S."/>
            <person name="Seo Y.S."/>
            <person name="Sriariyanum M."/>
            <person name="Ronald P.C."/>
            <person name="Sonti R.V."/>
            <person name="Van Sluys M.A."/>
            <person name="Leach J.E."/>
            <person name="White F.F."/>
            <person name="Bogdanove A.J."/>
        </authorList>
    </citation>
    <scope>NUCLEOTIDE SEQUENCE [LARGE SCALE GENOMIC DNA]</scope>
    <source>
        <strain evidence="2 3">PXO99A</strain>
    </source>
</reference>
<organism evidence="2 3">
    <name type="scientific">Xanthomonas oryzae pv. oryzae (strain PXO99A)</name>
    <dbReference type="NCBI Taxonomy" id="360094"/>
    <lineage>
        <taxon>Bacteria</taxon>
        <taxon>Pseudomonadati</taxon>
        <taxon>Pseudomonadota</taxon>
        <taxon>Gammaproteobacteria</taxon>
        <taxon>Lysobacterales</taxon>
        <taxon>Lysobacteraceae</taxon>
        <taxon>Xanthomonas</taxon>
    </lineage>
</organism>
<feature type="region of interest" description="Disordered" evidence="1">
    <location>
        <begin position="16"/>
        <end position="55"/>
    </location>
</feature>
<accession>A0A0K0GJG3</accession>
<gene>
    <name evidence="2" type="ordered locus">PXO_00434</name>
</gene>
<proteinExistence type="predicted"/>
<name>A0A0K0GJG3_XANOP</name>
<evidence type="ECO:0000256" key="1">
    <source>
        <dbReference type="SAM" id="MobiDB-lite"/>
    </source>
</evidence>
<evidence type="ECO:0000313" key="2">
    <source>
        <dbReference type="EMBL" id="ACD58532.1"/>
    </source>
</evidence>
<protein>
    <submittedName>
        <fullName evidence="2">Uncharacterized protein</fullName>
    </submittedName>
</protein>
<evidence type="ECO:0000313" key="3">
    <source>
        <dbReference type="Proteomes" id="UP000001740"/>
    </source>
</evidence>
<dbReference type="AlphaFoldDB" id="A0A0K0GJG3"/>
<dbReference type="KEGG" id="xop:PXO_00434"/>
<dbReference type="Proteomes" id="UP000001740">
    <property type="component" value="Chromosome"/>
</dbReference>